<proteinExistence type="predicted"/>
<evidence type="ECO:0000313" key="1">
    <source>
        <dbReference type="EMBL" id="CAG8832370.1"/>
    </source>
</evidence>
<sequence>STEATLRLNLNLSFYQQIKNDLYQQLITSLPINANRLYMTGNVQSDSADSNILVEFSVIKATDSSNEPSVKDIINDLDDMIKNKDTSALYGKNYTKFLDSNYGFQPK</sequence>
<feature type="non-terminal residue" evidence="1">
    <location>
        <position position="1"/>
    </location>
</feature>
<reference evidence="1" key="1">
    <citation type="submission" date="2021-06" db="EMBL/GenBank/DDBJ databases">
        <authorList>
            <person name="Kallberg Y."/>
            <person name="Tangrot J."/>
            <person name="Rosling A."/>
        </authorList>
    </citation>
    <scope>NUCLEOTIDE SEQUENCE</scope>
    <source>
        <strain evidence="1">MA461A</strain>
    </source>
</reference>
<dbReference type="Proteomes" id="UP000789920">
    <property type="component" value="Unassembled WGS sequence"/>
</dbReference>
<feature type="non-terminal residue" evidence="1">
    <location>
        <position position="107"/>
    </location>
</feature>
<comment type="caution">
    <text evidence="1">The sequence shown here is derived from an EMBL/GenBank/DDBJ whole genome shotgun (WGS) entry which is preliminary data.</text>
</comment>
<organism evidence="1 2">
    <name type="scientific">Racocetra persica</name>
    <dbReference type="NCBI Taxonomy" id="160502"/>
    <lineage>
        <taxon>Eukaryota</taxon>
        <taxon>Fungi</taxon>
        <taxon>Fungi incertae sedis</taxon>
        <taxon>Mucoromycota</taxon>
        <taxon>Glomeromycotina</taxon>
        <taxon>Glomeromycetes</taxon>
        <taxon>Diversisporales</taxon>
        <taxon>Gigasporaceae</taxon>
        <taxon>Racocetra</taxon>
    </lineage>
</organism>
<evidence type="ECO:0000313" key="2">
    <source>
        <dbReference type="Proteomes" id="UP000789920"/>
    </source>
</evidence>
<gene>
    <name evidence="1" type="ORF">RPERSI_LOCUS28434</name>
</gene>
<accession>A0ACA9S959</accession>
<protein>
    <submittedName>
        <fullName evidence="1">36034_t:CDS:1</fullName>
    </submittedName>
</protein>
<dbReference type="EMBL" id="CAJVQC010103552">
    <property type="protein sequence ID" value="CAG8832370.1"/>
    <property type="molecule type" value="Genomic_DNA"/>
</dbReference>
<name>A0ACA9S959_9GLOM</name>
<keyword evidence="2" id="KW-1185">Reference proteome</keyword>